<dbReference type="Pfam" id="PF12705">
    <property type="entry name" value="PDDEXK_1"/>
    <property type="match status" value="1"/>
</dbReference>
<dbReference type="Pfam" id="PF00580">
    <property type="entry name" value="UvrD-helicase"/>
    <property type="match status" value="1"/>
</dbReference>
<keyword evidence="1 13" id="KW-0540">Nuclease</keyword>
<evidence type="ECO:0000256" key="3">
    <source>
        <dbReference type="ARBA" id="ARBA00022763"/>
    </source>
</evidence>
<proteinExistence type="inferred from homology"/>
<dbReference type="InterPro" id="IPR014017">
    <property type="entry name" value="DNA_helicase_UvrD-like_C"/>
</dbReference>
<dbReference type="EMBL" id="JAHLQL010000010">
    <property type="protein sequence ID" value="MBU5593406.1"/>
    <property type="molecule type" value="Genomic_DNA"/>
</dbReference>
<feature type="binding site" evidence="14">
    <location>
        <begin position="25"/>
        <end position="32"/>
    </location>
    <ligand>
        <name>ATP</name>
        <dbReference type="ChEBI" id="CHEBI:30616"/>
    </ligand>
</feature>
<comment type="caution">
    <text evidence="17">The sequence shown here is derived from an EMBL/GenBank/DDBJ whole genome shotgun (WGS) entry which is preliminary data.</text>
</comment>
<organism evidence="17 18">
    <name type="scientific">Clostridium simiarum</name>
    <dbReference type="NCBI Taxonomy" id="2841506"/>
    <lineage>
        <taxon>Bacteria</taxon>
        <taxon>Bacillati</taxon>
        <taxon>Bacillota</taxon>
        <taxon>Clostridia</taxon>
        <taxon>Eubacteriales</taxon>
        <taxon>Clostridiaceae</taxon>
        <taxon>Clostridium</taxon>
    </lineage>
</organism>
<evidence type="ECO:0000256" key="9">
    <source>
        <dbReference type="ARBA" id="ARBA00023204"/>
    </source>
</evidence>
<evidence type="ECO:0000256" key="12">
    <source>
        <dbReference type="ARBA" id="ARBA00048988"/>
    </source>
</evidence>
<keyword evidence="4 13" id="KW-0378">Hydrolase</keyword>
<dbReference type="PANTHER" id="PTHR11070:SF48">
    <property type="entry name" value="ATP-DEPENDENT HELICASE_NUCLEASE SUBUNIT A"/>
    <property type="match status" value="1"/>
</dbReference>
<dbReference type="PANTHER" id="PTHR11070">
    <property type="entry name" value="UVRD / RECB / PCRA DNA HELICASE FAMILY MEMBER"/>
    <property type="match status" value="1"/>
</dbReference>
<keyword evidence="3 13" id="KW-0227">DNA damage</keyword>
<dbReference type="PROSITE" id="PS51217">
    <property type="entry name" value="UVRD_HELICASE_CTER"/>
    <property type="match status" value="1"/>
</dbReference>
<dbReference type="PROSITE" id="PS51198">
    <property type="entry name" value="UVRD_HELICASE_ATP_BIND"/>
    <property type="match status" value="1"/>
</dbReference>
<dbReference type="HAMAP" id="MF_01451">
    <property type="entry name" value="AddA"/>
    <property type="match status" value="1"/>
</dbReference>
<evidence type="ECO:0000259" key="15">
    <source>
        <dbReference type="PROSITE" id="PS51198"/>
    </source>
</evidence>
<evidence type="ECO:0000313" key="17">
    <source>
        <dbReference type="EMBL" id="MBU5593406.1"/>
    </source>
</evidence>
<keyword evidence="6 13" id="KW-0269">Exonuclease</keyword>
<dbReference type="InterPro" id="IPR014152">
    <property type="entry name" value="AddA"/>
</dbReference>
<keyword evidence="8 13" id="KW-0238">DNA-binding</keyword>
<keyword evidence="9 13" id="KW-0234">DNA repair</keyword>
<evidence type="ECO:0000256" key="5">
    <source>
        <dbReference type="ARBA" id="ARBA00022806"/>
    </source>
</evidence>
<keyword evidence="5 13" id="KW-0347">Helicase</keyword>
<dbReference type="Proteomes" id="UP000736583">
    <property type="component" value="Unassembled WGS sequence"/>
</dbReference>
<comment type="catalytic activity">
    <reaction evidence="11 13">
        <text>Couples ATP hydrolysis with the unwinding of duplex DNA by translocating in the 3'-5' direction.</text>
        <dbReference type="EC" id="5.6.2.4"/>
    </reaction>
</comment>
<evidence type="ECO:0000256" key="4">
    <source>
        <dbReference type="ARBA" id="ARBA00022801"/>
    </source>
</evidence>
<comment type="catalytic activity">
    <reaction evidence="12 13">
        <text>ATP + H2O = ADP + phosphate + H(+)</text>
        <dbReference type="Rhea" id="RHEA:13065"/>
        <dbReference type="ChEBI" id="CHEBI:15377"/>
        <dbReference type="ChEBI" id="CHEBI:15378"/>
        <dbReference type="ChEBI" id="CHEBI:30616"/>
        <dbReference type="ChEBI" id="CHEBI:43474"/>
        <dbReference type="ChEBI" id="CHEBI:456216"/>
        <dbReference type="EC" id="5.6.2.4"/>
    </reaction>
</comment>
<evidence type="ECO:0000256" key="10">
    <source>
        <dbReference type="ARBA" id="ARBA00023235"/>
    </source>
</evidence>
<evidence type="ECO:0000259" key="16">
    <source>
        <dbReference type="PROSITE" id="PS51217"/>
    </source>
</evidence>
<dbReference type="NCBIfam" id="TIGR02785">
    <property type="entry name" value="addA_Gpos"/>
    <property type="match status" value="1"/>
</dbReference>
<dbReference type="InterPro" id="IPR000212">
    <property type="entry name" value="DNA_helicase_UvrD/REP"/>
</dbReference>
<dbReference type="InterPro" id="IPR014016">
    <property type="entry name" value="UvrD-like_ATP-bd"/>
</dbReference>
<dbReference type="CDD" id="cd17932">
    <property type="entry name" value="DEXQc_UvrD"/>
    <property type="match status" value="1"/>
</dbReference>
<keyword evidence="18" id="KW-1185">Reference proteome</keyword>
<dbReference type="EC" id="5.6.2.4" evidence="13"/>
<comment type="cofactor">
    <cofactor evidence="13">
        <name>Mg(2+)</name>
        <dbReference type="ChEBI" id="CHEBI:18420"/>
    </cofactor>
</comment>
<evidence type="ECO:0000256" key="11">
    <source>
        <dbReference type="ARBA" id="ARBA00034617"/>
    </source>
</evidence>
<dbReference type="EC" id="3.1.-.-" evidence="13"/>
<keyword evidence="2 13" id="KW-0547">Nucleotide-binding</keyword>
<reference evidence="17 18" key="1">
    <citation type="submission" date="2021-06" db="EMBL/GenBank/DDBJ databases">
        <authorList>
            <person name="Sun Q."/>
            <person name="Li D."/>
        </authorList>
    </citation>
    <scope>NUCLEOTIDE SEQUENCE [LARGE SCALE GENOMIC DNA]</scope>
    <source>
        <strain evidence="17 18">MSJ-4</strain>
    </source>
</reference>
<comment type="function">
    <text evidence="13">The heterodimer acts as both an ATP-dependent DNA helicase and an ATP-dependent, dual-direction single-stranded exonuclease. Recognizes the chi site generating a DNA molecule suitable for the initiation of homologous recombination. The AddA nuclease domain is required for chi fragment generation; this subunit has the helicase and 3' -&gt; 5' nuclease activities.</text>
</comment>
<accession>A0ABS6F4G5</accession>
<comment type="subunit">
    <text evidence="13">Heterodimer of AddA and AddB/RexB.</text>
</comment>
<evidence type="ECO:0000256" key="2">
    <source>
        <dbReference type="ARBA" id="ARBA00022741"/>
    </source>
</evidence>
<name>A0ABS6F4G5_9CLOT</name>
<evidence type="ECO:0000256" key="13">
    <source>
        <dbReference type="HAMAP-Rule" id="MF_01451"/>
    </source>
</evidence>
<keyword evidence="10 13" id="KW-0413">Isomerase</keyword>
<protein>
    <recommendedName>
        <fullName evidence="13">ATP-dependent helicase/nuclease subunit A</fullName>
        <ecNumber evidence="13">3.1.-.-</ecNumber>
        <ecNumber evidence="13">5.6.2.4</ecNumber>
    </recommendedName>
    <alternativeName>
        <fullName evidence="13">ATP-dependent helicase/nuclease AddA</fullName>
    </alternativeName>
    <alternativeName>
        <fullName evidence="13">DNA 3'-5' helicase AddA</fullName>
    </alternativeName>
</protein>
<dbReference type="GO" id="GO:0004386">
    <property type="term" value="F:helicase activity"/>
    <property type="evidence" value="ECO:0007669"/>
    <property type="project" value="UniProtKB-KW"/>
</dbReference>
<evidence type="ECO:0000256" key="14">
    <source>
        <dbReference type="PROSITE-ProRule" id="PRU00560"/>
    </source>
</evidence>
<dbReference type="RefSeq" id="WP_216458062.1">
    <property type="nucleotide sequence ID" value="NZ_JAHLQL010000010.1"/>
</dbReference>
<gene>
    <name evidence="13 17" type="primary">addA</name>
    <name evidence="17" type="ORF">KQI89_16820</name>
</gene>
<keyword evidence="7 13" id="KW-0067">ATP-binding</keyword>
<evidence type="ECO:0000313" key="18">
    <source>
        <dbReference type="Proteomes" id="UP000736583"/>
    </source>
</evidence>
<dbReference type="InterPro" id="IPR038726">
    <property type="entry name" value="PDDEXK_AddAB-type"/>
</dbReference>
<feature type="domain" description="UvrD-like helicase ATP-binding" evidence="15">
    <location>
        <begin position="4"/>
        <end position="476"/>
    </location>
</feature>
<evidence type="ECO:0000256" key="8">
    <source>
        <dbReference type="ARBA" id="ARBA00023125"/>
    </source>
</evidence>
<evidence type="ECO:0000256" key="1">
    <source>
        <dbReference type="ARBA" id="ARBA00022722"/>
    </source>
</evidence>
<evidence type="ECO:0000256" key="6">
    <source>
        <dbReference type="ARBA" id="ARBA00022839"/>
    </source>
</evidence>
<feature type="domain" description="UvrD-like helicase C-terminal" evidence="16">
    <location>
        <begin position="523"/>
        <end position="828"/>
    </location>
</feature>
<dbReference type="Pfam" id="PF13361">
    <property type="entry name" value="UvrD_C"/>
    <property type="match status" value="1"/>
</dbReference>
<comment type="similarity">
    <text evidence="13">Belongs to the helicase family. AddA subfamily.</text>
</comment>
<sequence>MGETKWTKEQEKAIKTRGSNLLVAAAAGSGKTAVLVERIIRMITDKEKPVDIDKLLVVTFTNAAAAEMRERIGEAISKKLDKEPDLKVLQRQLTLLNRANITTMHSFCLDIIKNNFHYIDLDPNFRIADGTEAVLLKQEVMEDLFEEKYEENNNDFILLMECFTSGKDDIHLKSIIDDLYNFSMSGPWPHKWLREKAEDFNIDEAFDIGLSSWGRIILNDINLELNALREKLMDALNICEASIGLEPYKETIIGDLSTLEALLSSLEKGFEEVYKVFLLSDFPTIKRCGKEADKEAQTRVKSLRDEVKKKIKKITENYFMDSPKEIKDSLKEMYPVMRSLVELTIDFDNKYKERKRERGLLDFNDLEHLSLEILTEINDEGNIVPSSISKEFKEKFEEVLVDEYQDSNSVQETIIDMVSRKYEDNPNVFMVGDVKQSIYRFRQANPELFMDKYMNYSEEEEENNKKILLYKNFRSRLEVINAVNYIFKKIMSKEVGELEYDFKEALNLGADFKEVEELGTTVGGEVELNIIDINGAETLEDEEEVSSKNTDYDELDEEELDKIQLEARLVARKIKDMINPSEGFVFKVYDKNLNNYRPVMYKDIVILMRATAGFAPTFVEELGLEGIPVYADSSAGYFQTVEIRTMMALLQVIDNPLQDIPMLSILRSPIFSFTPEELIDLRIYSREKYFYESIKDIAESEEELANDQEKYEYEVNLKRKCKYVIEAIEKWREKSIHTSIDEFIWYLYTDTSYYGFVRAMPNGVQRQANLRILFQRARQYEKTSYKGLFNFINFINKLRKTSGDMGSAKVLGENENVVRIMSIHKSKGLEFPVVILSGCGKNFNMMDLNKPILFHEQLGLGPDYIDIIKRISYATIAKQSIRNKISLETLSEEMRILYVAFTRAKEKLIITGSVTNLDKASYRWCYSAMNSTDKIASSETIKAKSYLDWIGMAIAKHPEGNLIRERAGIDLDNIDYKDDSKWKVQLWNKNNILKDVEESELQEDRDKIIIEESENIYKKEIDRRLGYIYPYVYSSSMPANISVSDLKRQYYDEEMENSVISLYKVDRVKKPRFLQEYKGLSPAEKGTALHSVMQRIDLDKINNLQDIKTQLNYFVIKEFLTPEEMESINPWKIFKFFQSDIGKRLIKVYKTSGAVQREVAFYMDIPSTTIKKDLPAVYEKEKVRLQGIIDCYFEEEDGLVLVDYKTDYIGEDGIEPIKDRYRIQLKYYESALMKITGKAVKEKCLYLFYNDTLVNM</sequence>
<evidence type="ECO:0000256" key="7">
    <source>
        <dbReference type="ARBA" id="ARBA00022840"/>
    </source>
</evidence>